<keyword evidence="1" id="KW-0732">Signal</keyword>
<accession>A0AAV4CA37</accession>
<name>A0AAV4CA37_9GAST</name>
<reference evidence="2 3" key="1">
    <citation type="journal article" date="2021" name="Elife">
        <title>Chloroplast acquisition without the gene transfer in kleptoplastic sea slugs, Plakobranchus ocellatus.</title>
        <authorList>
            <person name="Maeda T."/>
            <person name="Takahashi S."/>
            <person name="Yoshida T."/>
            <person name="Shimamura S."/>
            <person name="Takaki Y."/>
            <person name="Nagai Y."/>
            <person name="Toyoda A."/>
            <person name="Suzuki Y."/>
            <person name="Arimoto A."/>
            <person name="Ishii H."/>
            <person name="Satoh N."/>
            <person name="Nishiyama T."/>
            <person name="Hasebe M."/>
            <person name="Maruyama T."/>
            <person name="Minagawa J."/>
            <person name="Obokata J."/>
            <person name="Shigenobu S."/>
        </authorList>
    </citation>
    <scope>NUCLEOTIDE SEQUENCE [LARGE SCALE GENOMIC DNA]</scope>
</reference>
<evidence type="ECO:0000313" key="3">
    <source>
        <dbReference type="Proteomes" id="UP000735302"/>
    </source>
</evidence>
<evidence type="ECO:0000313" key="2">
    <source>
        <dbReference type="EMBL" id="GFO28383.1"/>
    </source>
</evidence>
<evidence type="ECO:0000256" key="1">
    <source>
        <dbReference type="SAM" id="SignalP"/>
    </source>
</evidence>
<dbReference type="EMBL" id="BLXT01006036">
    <property type="protein sequence ID" value="GFO28383.1"/>
    <property type="molecule type" value="Genomic_DNA"/>
</dbReference>
<dbReference type="AlphaFoldDB" id="A0AAV4CA37"/>
<comment type="caution">
    <text evidence="2">The sequence shown here is derived from an EMBL/GenBank/DDBJ whole genome shotgun (WGS) entry which is preliminary data.</text>
</comment>
<protein>
    <submittedName>
        <fullName evidence="2">Uncharacterized protein</fullName>
    </submittedName>
</protein>
<sequence length="137" mass="14985">MQVAVAVFFVVLSCAHAQPFNPVAFTLPSPPVLSGPLSPNYALYNAERLHYGKIMGANSFAFLNDESNSLRRSAEHSSTVISSLVGCKTRMVDVATRNHKVDRCGGRRGKSRGKGRKEGIREERVNVRACLSCHVLL</sequence>
<keyword evidence="3" id="KW-1185">Reference proteome</keyword>
<organism evidence="2 3">
    <name type="scientific">Plakobranchus ocellatus</name>
    <dbReference type="NCBI Taxonomy" id="259542"/>
    <lineage>
        <taxon>Eukaryota</taxon>
        <taxon>Metazoa</taxon>
        <taxon>Spiralia</taxon>
        <taxon>Lophotrochozoa</taxon>
        <taxon>Mollusca</taxon>
        <taxon>Gastropoda</taxon>
        <taxon>Heterobranchia</taxon>
        <taxon>Euthyneura</taxon>
        <taxon>Panpulmonata</taxon>
        <taxon>Sacoglossa</taxon>
        <taxon>Placobranchoidea</taxon>
        <taxon>Plakobranchidae</taxon>
        <taxon>Plakobranchus</taxon>
    </lineage>
</organism>
<gene>
    <name evidence="2" type="ORF">PoB_005488800</name>
</gene>
<feature type="chain" id="PRO_5043539795" evidence="1">
    <location>
        <begin position="18"/>
        <end position="137"/>
    </location>
</feature>
<feature type="signal peptide" evidence="1">
    <location>
        <begin position="1"/>
        <end position="17"/>
    </location>
</feature>
<dbReference type="Proteomes" id="UP000735302">
    <property type="component" value="Unassembled WGS sequence"/>
</dbReference>
<proteinExistence type="predicted"/>